<dbReference type="AlphaFoldDB" id="A0A4R2NMB5"/>
<gene>
    <name evidence="1" type="ORF">EV656_10621</name>
</gene>
<sequence length="189" mass="20386">MAASGSLAHVPYVQRPLSESWVYAKDARLLVERATTRVREQRILLRNRTSLRGDNFIFLRTVDLPRYGVAPRLAQDDLIAHAGGRPPPFDRVDAKLVNSLNDSIGAVTWAEWTDGAGTFCVLAVRRLDDTARVLTYGADVMDVLMRNCSGGSFDAALAPIMDAAIAFPPASGARGAGPRNLSPLAAPMP</sequence>
<keyword evidence="2" id="KW-1185">Reference proteome</keyword>
<protein>
    <submittedName>
        <fullName evidence="1">Uncharacterized protein</fullName>
    </submittedName>
</protein>
<dbReference type="OrthoDB" id="7856340at2"/>
<evidence type="ECO:0000313" key="1">
    <source>
        <dbReference type="EMBL" id="TCP22435.1"/>
    </source>
</evidence>
<reference evidence="1 2" key="1">
    <citation type="submission" date="2019-03" db="EMBL/GenBank/DDBJ databases">
        <title>Genomic Encyclopedia of Type Strains, Phase IV (KMG-IV): sequencing the most valuable type-strain genomes for metagenomic binning, comparative biology and taxonomic classification.</title>
        <authorList>
            <person name="Goeker M."/>
        </authorList>
    </citation>
    <scope>NUCLEOTIDE SEQUENCE [LARGE SCALE GENOMIC DNA]</scope>
    <source>
        <strain evidence="1 2">DSM 2781</strain>
    </source>
</reference>
<dbReference type="EMBL" id="SLXL01000006">
    <property type="protein sequence ID" value="TCP22435.1"/>
    <property type="molecule type" value="Genomic_DNA"/>
</dbReference>
<dbReference type="Proteomes" id="UP000295733">
    <property type="component" value="Unassembled WGS sequence"/>
</dbReference>
<proteinExistence type="predicted"/>
<accession>A0A4R2NMB5</accession>
<evidence type="ECO:0000313" key="2">
    <source>
        <dbReference type="Proteomes" id="UP000295733"/>
    </source>
</evidence>
<comment type="caution">
    <text evidence="1">The sequence shown here is derived from an EMBL/GenBank/DDBJ whole genome shotgun (WGS) entry which is preliminary data.</text>
</comment>
<name>A0A4R2NMB5_RHOAD</name>
<organism evidence="1 2">
    <name type="scientific">Rhodovulum adriaticum</name>
    <name type="common">Rhodopseudomonas adriatica</name>
    <dbReference type="NCBI Taxonomy" id="35804"/>
    <lineage>
        <taxon>Bacteria</taxon>
        <taxon>Pseudomonadati</taxon>
        <taxon>Pseudomonadota</taxon>
        <taxon>Alphaproteobacteria</taxon>
        <taxon>Rhodobacterales</taxon>
        <taxon>Paracoccaceae</taxon>
        <taxon>Rhodovulum</taxon>
    </lineage>
</organism>